<gene>
    <name evidence="6" type="ORF">CP981_00310</name>
</gene>
<organism evidence="6 7">
    <name type="scientific">Streptomyces platensis</name>
    <dbReference type="NCBI Taxonomy" id="58346"/>
    <lineage>
        <taxon>Bacteria</taxon>
        <taxon>Bacillati</taxon>
        <taxon>Actinomycetota</taxon>
        <taxon>Actinomycetes</taxon>
        <taxon>Kitasatosporales</taxon>
        <taxon>Streptomycetaceae</taxon>
        <taxon>Streptomyces</taxon>
    </lineage>
</organism>
<accession>A0AAE6NCW6</accession>
<evidence type="ECO:0000256" key="3">
    <source>
        <dbReference type="RuleBase" id="RU003694"/>
    </source>
</evidence>
<reference evidence="6 7" key="1">
    <citation type="submission" date="2017-09" db="EMBL/GenBank/DDBJ databases">
        <authorList>
            <person name="Lee N."/>
            <person name="Cho B.-K."/>
        </authorList>
    </citation>
    <scope>NUCLEOTIDE SEQUENCE [LARGE SCALE GENOMIC DNA]</scope>
    <source>
        <strain evidence="6 7">ATCC 23948</strain>
    </source>
</reference>
<protein>
    <submittedName>
        <fullName evidence="6">Beta-ketoacyl synthase</fullName>
    </submittedName>
</protein>
<dbReference type="Proteomes" id="UP000325458">
    <property type="component" value="Chromosome"/>
</dbReference>
<proteinExistence type="inferred from homology"/>
<dbReference type="PROSITE" id="PS52004">
    <property type="entry name" value="KS3_2"/>
    <property type="match status" value="1"/>
</dbReference>
<name>A0AAE6NCW6_STRPT</name>
<feature type="domain" description="Ketosynthase family 3 (KS3)" evidence="5">
    <location>
        <begin position="45"/>
        <end position="428"/>
    </location>
</feature>
<dbReference type="InterPro" id="IPR020841">
    <property type="entry name" value="PKS_Beta-ketoAc_synthase_dom"/>
</dbReference>
<dbReference type="SUPFAM" id="SSF53901">
    <property type="entry name" value="Thiolase-like"/>
    <property type="match status" value="2"/>
</dbReference>
<dbReference type="Pfam" id="PF02801">
    <property type="entry name" value="Ketoacyl-synt_C"/>
    <property type="match status" value="1"/>
</dbReference>
<evidence type="ECO:0000259" key="5">
    <source>
        <dbReference type="PROSITE" id="PS52004"/>
    </source>
</evidence>
<feature type="region of interest" description="Disordered" evidence="4">
    <location>
        <begin position="1"/>
        <end position="42"/>
    </location>
</feature>
<evidence type="ECO:0000256" key="2">
    <source>
        <dbReference type="ARBA" id="ARBA00022679"/>
    </source>
</evidence>
<dbReference type="GO" id="GO:0004315">
    <property type="term" value="F:3-oxoacyl-[acyl-carrier-protein] synthase activity"/>
    <property type="evidence" value="ECO:0007669"/>
    <property type="project" value="TreeGrafter"/>
</dbReference>
<evidence type="ECO:0000256" key="4">
    <source>
        <dbReference type="SAM" id="MobiDB-lite"/>
    </source>
</evidence>
<sequence>MRRGAHRRRRTVGHRGFDRLPHRLSHRARDRSPGGCPVTAGTATPRAVAVTGLGVLSVGGAGTEALWRLCANGGGNFRPVEHFDVSGTGARIAGFVPDTHGAPAPGSDGRLPYLLHRALAQALADAARRGAHDRARTALVLATTDSAGCATAEAWRAWADGSRESCRPAWAPPAEAVRFDGPVLPVGNASAAGAAALGVGADLIRSGVTERAVVCGVDTITETAFQGLASLRTLSPGGCRPFSRSRSGIRISECAAALVLDADPGDDSAPPHAYLRGWGSSNEADQAARPASKGVAKAVSRALSDAAVPPGDVGYVNAHAAGTRHGDVAELDALERVFGDRLAGIPVSGSKAALGHCQGAAGTVEAIVTVLTLARGEVLPTLGLEDVPEQWSHLDFALGAPRRSTPPRAGLTVSCGLGGSNVAVVFGRAAA</sequence>
<dbReference type="InterPro" id="IPR014030">
    <property type="entry name" value="Ketoacyl_synth_N"/>
</dbReference>
<dbReference type="InterPro" id="IPR016039">
    <property type="entry name" value="Thiolase-like"/>
</dbReference>
<dbReference type="PANTHER" id="PTHR11712">
    <property type="entry name" value="POLYKETIDE SYNTHASE-RELATED"/>
    <property type="match status" value="1"/>
</dbReference>
<dbReference type="SMART" id="SM00825">
    <property type="entry name" value="PKS_KS"/>
    <property type="match status" value="1"/>
</dbReference>
<dbReference type="InterPro" id="IPR000794">
    <property type="entry name" value="Beta-ketoacyl_synthase"/>
</dbReference>
<evidence type="ECO:0000313" key="7">
    <source>
        <dbReference type="Proteomes" id="UP000325458"/>
    </source>
</evidence>
<feature type="compositionally biased region" description="Basic residues" evidence="4">
    <location>
        <begin position="1"/>
        <end position="13"/>
    </location>
</feature>
<evidence type="ECO:0000256" key="1">
    <source>
        <dbReference type="ARBA" id="ARBA00008467"/>
    </source>
</evidence>
<dbReference type="InterPro" id="IPR014031">
    <property type="entry name" value="Ketoacyl_synth_C"/>
</dbReference>
<comment type="similarity">
    <text evidence="1 3">Belongs to the thiolase-like superfamily. Beta-ketoacyl-ACP synthases family.</text>
</comment>
<dbReference type="EMBL" id="CP023691">
    <property type="protein sequence ID" value="QEV50337.1"/>
    <property type="molecule type" value="Genomic_DNA"/>
</dbReference>
<dbReference type="AlphaFoldDB" id="A0AAE6NCW6"/>
<dbReference type="GO" id="GO:0006633">
    <property type="term" value="P:fatty acid biosynthetic process"/>
    <property type="evidence" value="ECO:0007669"/>
    <property type="project" value="TreeGrafter"/>
</dbReference>
<dbReference type="Pfam" id="PF00109">
    <property type="entry name" value="ketoacyl-synt"/>
    <property type="match status" value="1"/>
</dbReference>
<dbReference type="Gene3D" id="3.40.47.10">
    <property type="match status" value="2"/>
</dbReference>
<dbReference type="PANTHER" id="PTHR11712:SF347">
    <property type="entry name" value="BETA KETOACYL-ACYL CARRIER PROTEIN SYNTHASE"/>
    <property type="match status" value="1"/>
</dbReference>
<dbReference type="KEGG" id="spla:CP981_00310"/>
<evidence type="ECO:0000313" key="6">
    <source>
        <dbReference type="EMBL" id="QEV50337.1"/>
    </source>
</evidence>
<keyword evidence="2 3" id="KW-0808">Transferase</keyword>
<feature type="region of interest" description="Disordered" evidence="4">
    <location>
        <begin position="270"/>
        <end position="291"/>
    </location>
</feature>